<reference evidence="1 2" key="1">
    <citation type="journal article" date="2018" name="Nat. Biotechnol.">
        <title>A standardized bacterial taxonomy based on genome phylogeny substantially revises the tree of life.</title>
        <authorList>
            <person name="Parks D.H."/>
            <person name="Chuvochina M."/>
            <person name="Waite D.W."/>
            <person name="Rinke C."/>
            <person name="Skarshewski A."/>
            <person name="Chaumeil P.A."/>
            <person name="Hugenholtz P."/>
        </authorList>
    </citation>
    <scope>NUCLEOTIDE SEQUENCE [LARGE SCALE GENOMIC DNA]</scope>
    <source>
        <strain evidence="1">UBA9360</strain>
    </source>
</reference>
<dbReference type="EMBL" id="DMUP01000100">
    <property type="protein sequence ID" value="HAR56025.1"/>
    <property type="molecule type" value="Genomic_DNA"/>
</dbReference>
<evidence type="ECO:0000313" key="1">
    <source>
        <dbReference type="EMBL" id="HAR56025.1"/>
    </source>
</evidence>
<dbReference type="GO" id="GO:0016491">
    <property type="term" value="F:oxidoreductase activity"/>
    <property type="evidence" value="ECO:0007669"/>
    <property type="project" value="TreeGrafter"/>
</dbReference>
<dbReference type="CDD" id="cd05325">
    <property type="entry name" value="carb_red_sniffer_like_SDR_c"/>
    <property type="match status" value="1"/>
</dbReference>
<dbReference type="PRINTS" id="PR00081">
    <property type="entry name" value="GDHRDH"/>
</dbReference>
<dbReference type="InterPro" id="IPR051468">
    <property type="entry name" value="Fungal_SecMetab_SDRs"/>
</dbReference>
<dbReference type="Gene3D" id="3.40.50.720">
    <property type="entry name" value="NAD(P)-binding Rossmann-like Domain"/>
    <property type="match status" value="1"/>
</dbReference>
<dbReference type="Proteomes" id="UP000262878">
    <property type="component" value="Unassembled WGS sequence"/>
</dbReference>
<dbReference type="PANTHER" id="PTHR43544:SF12">
    <property type="entry name" value="NAD(P)-BINDING ROSSMANN-FOLD SUPERFAMILY PROTEIN"/>
    <property type="match status" value="1"/>
</dbReference>
<dbReference type="SUPFAM" id="SSF51735">
    <property type="entry name" value="NAD(P)-binding Rossmann-fold domains"/>
    <property type="match status" value="1"/>
</dbReference>
<dbReference type="InterPro" id="IPR036291">
    <property type="entry name" value="NAD(P)-bd_dom_sf"/>
</dbReference>
<dbReference type="AlphaFoldDB" id="A0A348WNB3"/>
<name>A0A348WNB3_9GAMM</name>
<dbReference type="InterPro" id="IPR002347">
    <property type="entry name" value="SDR_fam"/>
</dbReference>
<comment type="caution">
    <text evidence="1">The sequence shown here is derived from an EMBL/GenBank/DDBJ whole genome shotgun (WGS) entry which is preliminary data.</text>
</comment>
<protein>
    <submittedName>
        <fullName evidence="1">SDR family oxidoreductase</fullName>
    </submittedName>
</protein>
<sequence>MAIVVFGAAGGLGLSLTKALKQKFNDSTIIAVSRQPINQRVAGVHYTTIEDYTAEPLEQWVTEFNQRGEVLEGVVSTVGMLHDDDTFPEKQLDDLNEANLSKLFSVNAVMPLMILKACKPLLDKKKSRFFIQLSAKVGSIEDNYLGGWYSYRASKAALNMLLKTASIELKRSHKSFVVAAIHPGTTDTDLSKPFQKRVPEDKLYSPELSADRIVKVIQGLTAEDSGGLFHWDGKRLPY</sequence>
<dbReference type="STRING" id="314276.OS145_09033"/>
<dbReference type="RefSeq" id="WP_006954576.1">
    <property type="nucleotide sequence ID" value="NZ_DAIRLQ010000015.1"/>
</dbReference>
<evidence type="ECO:0000313" key="2">
    <source>
        <dbReference type="Proteomes" id="UP000262878"/>
    </source>
</evidence>
<dbReference type="GO" id="GO:0005737">
    <property type="term" value="C:cytoplasm"/>
    <property type="evidence" value="ECO:0007669"/>
    <property type="project" value="TreeGrafter"/>
</dbReference>
<accession>A0A348WNB3</accession>
<gene>
    <name evidence="1" type="ORF">DCR58_04470</name>
</gene>
<proteinExistence type="predicted"/>
<dbReference type="Pfam" id="PF00106">
    <property type="entry name" value="adh_short"/>
    <property type="match status" value="1"/>
</dbReference>
<dbReference type="PANTHER" id="PTHR43544">
    <property type="entry name" value="SHORT-CHAIN DEHYDROGENASE/REDUCTASE"/>
    <property type="match status" value="1"/>
</dbReference>
<organism evidence="1 2">
    <name type="scientific">Idiomarina baltica</name>
    <dbReference type="NCBI Taxonomy" id="190892"/>
    <lineage>
        <taxon>Bacteria</taxon>
        <taxon>Pseudomonadati</taxon>
        <taxon>Pseudomonadota</taxon>
        <taxon>Gammaproteobacteria</taxon>
        <taxon>Alteromonadales</taxon>
        <taxon>Idiomarinaceae</taxon>
        <taxon>Idiomarina</taxon>
    </lineage>
</organism>